<proteinExistence type="predicted"/>
<feature type="non-terminal residue" evidence="1">
    <location>
        <position position="48"/>
    </location>
</feature>
<name>A0A7K3TE65_9BIFI</name>
<dbReference type="EMBL" id="WHZX01000029">
    <property type="protein sequence ID" value="NEG72867.1"/>
    <property type="molecule type" value="Genomic_DNA"/>
</dbReference>
<accession>A0A7K3TE65</accession>
<dbReference type="Proteomes" id="UP000469943">
    <property type="component" value="Unassembled WGS sequence"/>
</dbReference>
<evidence type="ECO:0000313" key="2">
    <source>
        <dbReference type="Proteomes" id="UP000469943"/>
    </source>
</evidence>
<protein>
    <submittedName>
        <fullName evidence="1">S-layer protein</fullName>
    </submittedName>
</protein>
<evidence type="ECO:0000313" key="1">
    <source>
        <dbReference type="EMBL" id="NEG72867.1"/>
    </source>
</evidence>
<reference evidence="1 2" key="1">
    <citation type="submission" date="2019-10" db="EMBL/GenBank/DDBJ databases">
        <title>Bifidobacterium from non-human primates.</title>
        <authorList>
            <person name="Modesto M."/>
        </authorList>
    </citation>
    <scope>NUCLEOTIDE SEQUENCE [LARGE SCALE GENOMIC DNA]</scope>
    <source>
        <strain evidence="1 2">TREM</strain>
    </source>
</reference>
<comment type="caution">
    <text evidence="1">The sequence shown here is derived from an EMBL/GenBank/DDBJ whole genome shotgun (WGS) entry which is preliminary data.</text>
</comment>
<dbReference type="AlphaFoldDB" id="A0A7K3TE65"/>
<gene>
    <name evidence="1" type="ORF">GFD24_11795</name>
</gene>
<organism evidence="1 2">
    <name type="scientific">Bifidobacterium ramosum</name>
    <dbReference type="NCBI Taxonomy" id="1798158"/>
    <lineage>
        <taxon>Bacteria</taxon>
        <taxon>Bacillati</taxon>
        <taxon>Actinomycetota</taxon>
        <taxon>Actinomycetes</taxon>
        <taxon>Bifidobacteriales</taxon>
        <taxon>Bifidobacteriaceae</taxon>
        <taxon>Bifidobacterium</taxon>
    </lineage>
</organism>
<sequence length="48" mass="5432">MKRQDMAAFLYRLAGSPAFDESKAGNPFRDVTSRTPHYKEILWLASTG</sequence>